<name>A0ABT5U752_9GAMM</name>
<evidence type="ECO:0000313" key="15">
    <source>
        <dbReference type="EMBL" id="MDE1462191.1"/>
    </source>
</evidence>
<dbReference type="PROSITE" id="PS52016">
    <property type="entry name" value="TONB_DEPENDENT_REC_3"/>
    <property type="match status" value="1"/>
</dbReference>
<keyword evidence="10 11" id="KW-0998">Cell outer membrane</keyword>
<evidence type="ECO:0000259" key="13">
    <source>
        <dbReference type="Pfam" id="PF00593"/>
    </source>
</evidence>
<dbReference type="InterPro" id="IPR012910">
    <property type="entry name" value="Plug_dom"/>
</dbReference>
<evidence type="ECO:0000256" key="1">
    <source>
        <dbReference type="ARBA" id="ARBA00004571"/>
    </source>
</evidence>
<reference evidence="15 16" key="1">
    <citation type="submission" date="2022-11" db="EMBL/GenBank/DDBJ databases">
        <title>Spartinivicinus poritis sp. nov., isolated from scleractinian coral Porites lutea.</title>
        <authorList>
            <person name="Zhang G."/>
            <person name="Cai L."/>
            <person name="Wei Q."/>
        </authorList>
    </citation>
    <scope>NUCLEOTIDE SEQUENCE [LARGE SCALE GENOMIC DNA]</scope>
    <source>
        <strain evidence="15 16">A2-2</strain>
    </source>
</reference>
<keyword evidence="4 11" id="KW-1134">Transmembrane beta strand</keyword>
<keyword evidence="9 15" id="KW-0675">Receptor</keyword>
<keyword evidence="6" id="KW-0732">Signal</keyword>
<dbReference type="Gene3D" id="2.40.170.20">
    <property type="entry name" value="TonB-dependent receptor, beta-barrel domain"/>
    <property type="match status" value="1"/>
</dbReference>
<accession>A0ABT5U752</accession>
<evidence type="ECO:0000256" key="9">
    <source>
        <dbReference type="ARBA" id="ARBA00023170"/>
    </source>
</evidence>
<evidence type="ECO:0000256" key="5">
    <source>
        <dbReference type="ARBA" id="ARBA00022692"/>
    </source>
</evidence>
<dbReference type="Pfam" id="PF07715">
    <property type="entry name" value="Plug"/>
    <property type="match status" value="1"/>
</dbReference>
<evidence type="ECO:0000256" key="8">
    <source>
        <dbReference type="ARBA" id="ARBA00023136"/>
    </source>
</evidence>
<keyword evidence="8 11" id="KW-0472">Membrane</keyword>
<evidence type="ECO:0000256" key="3">
    <source>
        <dbReference type="ARBA" id="ARBA00022448"/>
    </source>
</evidence>
<protein>
    <submittedName>
        <fullName evidence="15">TonB-dependent receptor</fullName>
    </submittedName>
</protein>
<evidence type="ECO:0000313" key="16">
    <source>
        <dbReference type="Proteomes" id="UP001528823"/>
    </source>
</evidence>
<keyword evidence="7 12" id="KW-0798">TonB box</keyword>
<evidence type="ECO:0000256" key="10">
    <source>
        <dbReference type="ARBA" id="ARBA00023237"/>
    </source>
</evidence>
<dbReference type="Pfam" id="PF00593">
    <property type="entry name" value="TonB_dep_Rec_b-barrel"/>
    <property type="match status" value="1"/>
</dbReference>
<dbReference type="SUPFAM" id="SSF56935">
    <property type="entry name" value="Porins"/>
    <property type="match status" value="1"/>
</dbReference>
<dbReference type="InterPro" id="IPR039426">
    <property type="entry name" value="TonB-dep_rcpt-like"/>
</dbReference>
<dbReference type="Gene3D" id="2.170.130.10">
    <property type="entry name" value="TonB-dependent receptor, plug domain"/>
    <property type="match status" value="1"/>
</dbReference>
<dbReference type="PANTHER" id="PTHR30069:SF29">
    <property type="entry name" value="HEMOGLOBIN AND HEMOGLOBIN-HAPTOGLOBIN-BINDING PROTEIN 1-RELATED"/>
    <property type="match status" value="1"/>
</dbReference>
<evidence type="ECO:0000256" key="7">
    <source>
        <dbReference type="ARBA" id="ARBA00023077"/>
    </source>
</evidence>
<dbReference type="RefSeq" id="WP_274688550.1">
    <property type="nucleotide sequence ID" value="NZ_JAPMOU010000009.1"/>
</dbReference>
<keyword evidence="16" id="KW-1185">Reference proteome</keyword>
<feature type="domain" description="TonB-dependent receptor-like beta-barrel" evidence="13">
    <location>
        <begin position="304"/>
        <end position="611"/>
    </location>
</feature>
<sequence>MIYWGSQVPTNQRLLCLLLSFVLPCHIEASEDNGNELLELELEELLAIEVSVASVKPENITNTPAVVSSYTIKDLEKLGIRSLRDVIAFIPGFVLERSRAGLPQVLVRGSTVTFGAKLLVMLDGVPIWSPSHSNIPLFGIPWASIEKVEAIRGPGAVIYGSNAIAGVLNVITKQQDEGVLQASAASNDSLNTTGFYRHSFSNDSAVAFGFERQHKDDGFDAEAFSSSINASPAEYQQKELFESIFLRYQHDSGQVLFSYFNDFIEGSSLKGPPRPMPGMMPPMPGGMMPGPMPAVIVTNKTPDNKTESLLVHSDYSFSWENHSLMIYGDYNQYAPTFFAVGETGQFDDVWRDNFRIRAGIRGEGQLVEWVDYLVGIESELRKIDDFRNINKNPNIPAPVLLRADDVREDSVYGQLDFHQDQWRFLMGARASDNERSGFKVTPRTSLIYSFDGPQSLKLLYSVGFTSPNFDSAMTQDGGIVDAETIEMVDFVYSYVTTNTLFAANLYYYKGEDFITRDLTAPTPTPAFLNSDSFRRKGLELDYQVQMDKTRLHFNVAYNHEGNKTTISDDPLAALVPELTLNMGAHYRLGNHLFGMNYGYISRRQVADRSNGLSVNYQYTLGEFEFFISIHNLLEDEFFSVEPDRGDSFIAIQRKDNGVNYKLGFKINF</sequence>
<comment type="subcellular location">
    <subcellularLocation>
        <location evidence="1 11">Cell outer membrane</location>
        <topology evidence="1 11">Multi-pass membrane protein</topology>
    </subcellularLocation>
</comment>
<dbReference type="EMBL" id="JAPMOU010000009">
    <property type="protein sequence ID" value="MDE1462191.1"/>
    <property type="molecule type" value="Genomic_DNA"/>
</dbReference>
<evidence type="ECO:0000256" key="2">
    <source>
        <dbReference type="ARBA" id="ARBA00008143"/>
    </source>
</evidence>
<dbReference type="InterPro" id="IPR000531">
    <property type="entry name" value="Beta-barrel_TonB"/>
</dbReference>
<dbReference type="PANTHER" id="PTHR30069">
    <property type="entry name" value="TONB-DEPENDENT OUTER MEMBRANE RECEPTOR"/>
    <property type="match status" value="1"/>
</dbReference>
<comment type="similarity">
    <text evidence="2">Belongs to the TonB-dependent receptor family. Hemoglobin/haptoglobin binding protein subfamily.</text>
</comment>
<organism evidence="15 16">
    <name type="scientific">Spartinivicinus poritis</name>
    <dbReference type="NCBI Taxonomy" id="2994640"/>
    <lineage>
        <taxon>Bacteria</taxon>
        <taxon>Pseudomonadati</taxon>
        <taxon>Pseudomonadota</taxon>
        <taxon>Gammaproteobacteria</taxon>
        <taxon>Oceanospirillales</taxon>
        <taxon>Zooshikellaceae</taxon>
        <taxon>Spartinivicinus</taxon>
    </lineage>
</organism>
<evidence type="ECO:0000256" key="4">
    <source>
        <dbReference type="ARBA" id="ARBA00022452"/>
    </source>
</evidence>
<dbReference type="Proteomes" id="UP001528823">
    <property type="component" value="Unassembled WGS sequence"/>
</dbReference>
<gene>
    <name evidence="15" type="ORF">ORQ98_09420</name>
</gene>
<keyword evidence="5 11" id="KW-0812">Transmembrane</keyword>
<evidence type="ECO:0000256" key="6">
    <source>
        <dbReference type="ARBA" id="ARBA00022729"/>
    </source>
</evidence>
<evidence type="ECO:0000256" key="11">
    <source>
        <dbReference type="PROSITE-ProRule" id="PRU01360"/>
    </source>
</evidence>
<proteinExistence type="inferred from homology"/>
<dbReference type="InterPro" id="IPR036942">
    <property type="entry name" value="Beta-barrel_TonB_sf"/>
</dbReference>
<comment type="caution">
    <text evidence="15">The sequence shown here is derived from an EMBL/GenBank/DDBJ whole genome shotgun (WGS) entry which is preliminary data.</text>
</comment>
<evidence type="ECO:0000256" key="12">
    <source>
        <dbReference type="RuleBase" id="RU003357"/>
    </source>
</evidence>
<dbReference type="InterPro" id="IPR037066">
    <property type="entry name" value="Plug_dom_sf"/>
</dbReference>
<evidence type="ECO:0000259" key="14">
    <source>
        <dbReference type="Pfam" id="PF07715"/>
    </source>
</evidence>
<feature type="domain" description="TonB-dependent receptor plug" evidence="14">
    <location>
        <begin position="61"/>
        <end position="167"/>
    </location>
</feature>
<keyword evidence="3 11" id="KW-0813">Transport</keyword>